<reference evidence="5 6" key="1">
    <citation type="journal article" date="2006" name="BMC Genomics">
        <title>The genome of the square archaeon Haloquadratum walsbyi: life at the limits of water activity.</title>
        <authorList>
            <person name="Bolhuis H.H."/>
            <person name="Palm P.P."/>
            <person name="Wende A.W."/>
            <person name="Falb M.M."/>
            <person name="Rampp M.M."/>
            <person name="Rodriguez-Valera F.F."/>
            <person name="Pfeiffer F.F."/>
            <person name="Oesterhelt D.D."/>
        </authorList>
    </citation>
    <scope>NUCLEOTIDE SEQUENCE [LARGE SCALE GENOMIC DNA]</scope>
    <source>
        <strain evidence="6">DSM 16790 / HBSQ001</strain>
    </source>
</reference>
<evidence type="ECO:0000313" key="6">
    <source>
        <dbReference type="Proteomes" id="UP000001975"/>
    </source>
</evidence>
<feature type="domain" description="Nudix hydrolase" evidence="4">
    <location>
        <begin position="7"/>
        <end position="133"/>
    </location>
</feature>
<dbReference type="Proteomes" id="UP000001975">
    <property type="component" value="Chromosome"/>
</dbReference>
<sequence length="163" mass="18010">MTEDHLCATVSVRGVLTDPHGQLIVVQRSSDRQWELPGGRLAPDEPPIRGLKRELIEETGISVAVETILCADSWINDRTQDRFAVYYTCSCETPESDVILSEEHIDCQWMSPSAVETVLCEKHMAAVRASLDTDVDLDDSTDQSGDTDVAMSLVTTQSPRSDE</sequence>
<evidence type="ECO:0000259" key="4">
    <source>
        <dbReference type="PROSITE" id="PS51462"/>
    </source>
</evidence>
<dbReference type="InterPro" id="IPR015797">
    <property type="entry name" value="NUDIX_hydrolase-like_dom_sf"/>
</dbReference>
<name>Q18EP3_HALWD</name>
<dbReference type="STRING" id="362976.HQ_3483A"/>
<dbReference type="GO" id="GO:0016787">
    <property type="term" value="F:hydrolase activity"/>
    <property type="evidence" value="ECO:0007669"/>
    <property type="project" value="UniProtKB-KW"/>
</dbReference>
<dbReference type="GeneID" id="4194321"/>
<evidence type="ECO:0000313" key="5">
    <source>
        <dbReference type="EMBL" id="CAJ53578.1"/>
    </source>
</evidence>
<proteinExistence type="predicted"/>
<dbReference type="PANTHER" id="PTHR43046">
    <property type="entry name" value="GDP-MANNOSE MANNOSYL HYDROLASE"/>
    <property type="match status" value="1"/>
</dbReference>
<gene>
    <name evidence="5" type="ordered locus">HQ_3483A</name>
</gene>
<evidence type="ECO:0000256" key="3">
    <source>
        <dbReference type="SAM" id="MobiDB-lite"/>
    </source>
</evidence>
<dbReference type="InterPro" id="IPR020084">
    <property type="entry name" value="NUDIX_hydrolase_CS"/>
</dbReference>
<evidence type="ECO:0000256" key="1">
    <source>
        <dbReference type="ARBA" id="ARBA00001946"/>
    </source>
</evidence>
<dbReference type="RefSeq" id="WP_011572671.1">
    <property type="nucleotide sequence ID" value="NC_008212.1"/>
</dbReference>
<dbReference type="PROSITE" id="PS51462">
    <property type="entry name" value="NUDIX"/>
    <property type="match status" value="1"/>
</dbReference>
<dbReference type="PANTHER" id="PTHR43046:SF14">
    <property type="entry name" value="MUTT_NUDIX FAMILY PROTEIN"/>
    <property type="match status" value="1"/>
</dbReference>
<dbReference type="AlphaFoldDB" id="Q18EP3"/>
<dbReference type="eggNOG" id="arCOG01078">
    <property type="taxonomic scope" value="Archaea"/>
</dbReference>
<dbReference type="Pfam" id="PF00293">
    <property type="entry name" value="NUDIX"/>
    <property type="match status" value="1"/>
</dbReference>
<accession>Q18EP3</accession>
<dbReference type="SUPFAM" id="SSF55811">
    <property type="entry name" value="Nudix"/>
    <property type="match status" value="1"/>
</dbReference>
<organism evidence="5 6">
    <name type="scientific">Haloquadratum walsbyi (strain DSM 16790 / HBSQ001)</name>
    <dbReference type="NCBI Taxonomy" id="362976"/>
    <lineage>
        <taxon>Archaea</taxon>
        <taxon>Methanobacteriati</taxon>
        <taxon>Methanobacteriota</taxon>
        <taxon>Stenosarchaea group</taxon>
        <taxon>Halobacteria</taxon>
        <taxon>Halobacteriales</taxon>
        <taxon>Haloferacaceae</taxon>
        <taxon>Haloquadratum</taxon>
    </lineage>
</organism>
<feature type="compositionally biased region" description="Polar residues" evidence="3">
    <location>
        <begin position="153"/>
        <end position="163"/>
    </location>
</feature>
<dbReference type="KEGG" id="hwa:HQ_3483A"/>
<dbReference type="PROSITE" id="PS00893">
    <property type="entry name" value="NUDIX_BOX"/>
    <property type="match status" value="1"/>
</dbReference>
<dbReference type="EMBL" id="AM180088">
    <property type="protein sequence ID" value="CAJ53578.1"/>
    <property type="molecule type" value="Genomic_DNA"/>
</dbReference>
<dbReference type="HOGENOM" id="CLU_037162_24_0_2"/>
<comment type="cofactor">
    <cofactor evidence="1">
        <name>Mg(2+)</name>
        <dbReference type="ChEBI" id="CHEBI:18420"/>
    </cofactor>
</comment>
<keyword evidence="6" id="KW-1185">Reference proteome</keyword>
<feature type="region of interest" description="Disordered" evidence="3">
    <location>
        <begin position="135"/>
        <end position="163"/>
    </location>
</feature>
<dbReference type="InterPro" id="IPR000086">
    <property type="entry name" value="NUDIX_hydrolase_dom"/>
</dbReference>
<evidence type="ECO:0000256" key="2">
    <source>
        <dbReference type="ARBA" id="ARBA00022801"/>
    </source>
</evidence>
<dbReference type="Gene3D" id="3.90.79.10">
    <property type="entry name" value="Nucleoside Triphosphate Pyrophosphohydrolase"/>
    <property type="match status" value="1"/>
</dbReference>
<keyword evidence="2 5" id="KW-0378">Hydrolase</keyword>
<protein>
    <submittedName>
        <fullName evidence="5">NUDIX family hydrolase</fullName>
    </submittedName>
</protein>